<feature type="compositionally biased region" description="Low complexity" evidence="1">
    <location>
        <begin position="173"/>
        <end position="189"/>
    </location>
</feature>
<feature type="compositionally biased region" description="Basic and acidic residues" evidence="1">
    <location>
        <begin position="72"/>
        <end position="81"/>
    </location>
</feature>
<dbReference type="EnsemblPlants" id="PNT68864">
    <property type="protein sequence ID" value="PNT68864"/>
    <property type="gene ID" value="BRADI_3g46356v3"/>
</dbReference>
<evidence type="ECO:0000313" key="4">
    <source>
        <dbReference type="Proteomes" id="UP000008810"/>
    </source>
</evidence>
<reference evidence="2" key="2">
    <citation type="submission" date="2017-06" db="EMBL/GenBank/DDBJ databases">
        <title>WGS assembly of Brachypodium distachyon.</title>
        <authorList>
            <consortium name="The International Brachypodium Initiative"/>
            <person name="Lucas S."/>
            <person name="Harmon-Smith M."/>
            <person name="Lail K."/>
            <person name="Tice H."/>
            <person name="Grimwood J."/>
            <person name="Bruce D."/>
            <person name="Barry K."/>
            <person name="Shu S."/>
            <person name="Lindquist E."/>
            <person name="Wang M."/>
            <person name="Pitluck S."/>
            <person name="Vogel J.P."/>
            <person name="Garvin D.F."/>
            <person name="Mockler T.C."/>
            <person name="Schmutz J."/>
            <person name="Rokhsar D."/>
            <person name="Bevan M.W."/>
        </authorList>
    </citation>
    <scope>NUCLEOTIDE SEQUENCE</scope>
    <source>
        <strain evidence="2">Bd21</strain>
    </source>
</reference>
<sequence length="243" mass="25895">HTTDLSSPLISRKQTLFTTQSPGHGGLRPARGQQREPQDAPSLGLARGGRVPPLRHRRLRTRRERPRPGVPRRRDPERSDRGIPGGWSASSAASGCSTAASTSTRGRTSPASCAARPPATRGSSSSRPRRTASSPSRSSWAPSSSALGTTRGGWRRSRSARTGRSERARCARSRSSSCAPSTTASSSASMNFSGSLGSWNEGRLLRRAADPGRGRRRRRPAERRSPAASGLAGRPSWGPRVSS</sequence>
<feature type="compositionally biased region" description="Polar residues" evidence="1">
    <location>
        <begin position="1"/>
        <end position="22"/>
    </location>
</feature>
<feature type="compositionally biased region" description="Basic and acidic residues" evidence="1">
    <location>
        <begin position="203"/>
        <end position="213"/>
    </location>
</feature>
<evidence type="ECO:0000313" key="3">
    <source>
        <dbReference type="EnsemblPlants" id="PNT68864"/>
    </source>
</evidence>
<organism evidence="2">
    <name type="scientific">Brachypodium distachyon</name>
    <name type="common">Purple false brome</name>
    <name type="synonym">Trachynia distachya</name>
    <dbReference type="NCBI Taxonomy" id="15368"/>
    <lineage>
        <taxon>Eukaryota</taxon>
        <taxon>Viridiplantae</taxon>
        <taxon>Streptophyta</taxon>
        <taxon>Embryophyta</taxon>
        <taxon>Tracheophyta</taxon>
        <taxon>Spermatophyta</taxon>
        <taxon>Magnoliopsida</taxon>
        <taxon>Liliopsida</taxon>
        <taxon>Poales</taxon>
        <taxon>Poaceae</taxon>
        <taxon>BOP clade</taxon>
        <taxon>Pooideae</taxon>
        <taxon>Stipodae</taxon>
        <taxon>Brachypodieae</taxon>
        <taxon>Brachypodium</taxon>
    </lineage>
</organism>
<keyword evidence="4" id="KW-1185">Reference proteome</keyword>
<protein>
    <submittedName>
        <fullName evidence="2 3">Uncharacterized protein</fullName>
    </submittedName>
</protein>
<feature type="non-terminal residue" evidence="2">
    <location>
        <position position="1"/>
    </location>
</feature>
<dbReference type="EMBL" id="CM000882">
    <property type="protein sequence ID" value="PNT68864.1"/>
    <property type="molecule type" value="Genomic_DNA"/>
</dbReference>
<dbReference type="InParanoid" id="A0A2K2D3J8"/>
<reference evidence="2 3" key="1">
    <citation type="journal article" date="2010" name="Nature">
        <title>Genome sequencing and analysis of the model grass Brachypodium distachyon.</title>
        <authorList>
            <consortium name="International Brachypodium Initiative"/>
        </authorList>
    </citation>
    <scope>NUCLEOTIDE SEQUENCE [LARGE SCALE GENOMIC DNA]</scope>
    <source>
        <strain evidence="2 3">Bd21</strain>
    </source>
</reference>
<reference evidence="3" key="3">
    <citation type="submission" date="2018-08" db="UniProtKB">
        <authorList>
            <consortium name="EnsemblPlants"/>
        </authorList>
    </citation>
    <scope>IDENTIFICATION</scope>
    <source>
        <strain evidence="3">cv. Bd21</strain>
    </source>
</reference>
<evidence type="ECO:0000256" key="1">
    <source>
        <dbReference type="SAM" id="MobiDB-lite"/>
    </source>
</evidence>
<accession>A0A2K2D3J8</accession>
<dbReference type="AlphaFoldDB" id="A0A2K2D3J8"/>
<feature type="compositionally biased region" description="Basic residues" evidence="1">
    <location>
        <begin position="53"/>
        <end position="65"/>
    </location>
</feature>
<evidence type="ECO:0000313" key="2">
    <source>
        <dbReference type="EMBL" id="PNT68864.1"/>
    </source>
</evidence>
<dbReference type="Gramene" id="PNT68864">
    <property type="protein sequence ID" value="PNT68864"/>
    <property type="gene ID" value="BRADI_3g46356v3"/>
</dbReference>
<dbReference type="Proteomes" id="UP000008810">
    <property type="component" value="Chromosome 3"/>
</dbReference>
<name>A0A2K2D3J8_BRADI</name>
<feature type="region of interest" description="Disordered" evidence="1">
    <location>
        <begin position="1"/>
        <end position="243"/>
    </location>
</feature>
<feature type="compositionally biased region" description="Low complexity" evidence="1">
    <location>
        <begin position="86"/>
        <end position="149"/>
    </location>
</feature>
<gene>
    <name evidence="2" type="ORF">BRADI_3g46356v3</name>
</gene>
<proteinExistence type="predicted"/>